<dbReference type="HOGENOM" id="CLU_020676_0_0_7"/>
<dbReference type="InterPro" id="IPR045886">
    <property type="entry name" value="ThiF/MoeB/HesA"/>
</dbReference>
<dbReference type="PANTHER" id="PTHR43267">
    <property type="entry name" value="TRNA THREONYLCARBAMOYLADENOSINE DEHYDRATASE"/>
    <property type="match status" value="1"/>
</dbReference>
<dbReference type="KEGG" id="dto:TOL2_C22990"/>
<dbReference type="SUPFAM" id="SSF69572">
    <property type="entry name" value="Activating enzymes of the ubiquitin-like proteins"/>
    <property type="match status" value="1"/>
</dbReference>
<evidence type="ECO:0000259" key="1">
    <source>
        <dbReference type="Pfam" id="PF00899"/>
    </source>
</evidence>
<dbReference type="Pfam" id="PF00899">
    <property type="entry name" value="ThiF"/>
    <property type="match status" value="1"/>
</dbReference>
<dbReference type="Gene3D" id="3.40.50.720">
    <property type="entry name" value="NAD(P)-binding Rossmann-like Domain"/>
    <property type="match status" value="1"/>
</dbReference>
<dbReference type="GO" id="GO:0061503">
    <property type="term" value="F:tRNA threonylcarbamoyladenosine dehydratase"/>
    <property type="evidence" value="ECO:0007669"/>
    <property type="project" value="TreeGrafter"/>
</dbReference>
<evidence type="ECO:0000313" key="3">
    <source>
        <dbReference type="Proteomes" id="UP000007347"/>
    </source>
</evidence>
<dbReference type="OrthoDB" id="272552at2"/>
<dbReference type="Gene3D" id="3.40.109.10">
    <property type="entry name" value="NADH Oxidase"/>
    <property type="match status" value="2"/>
</dbReference>
<dbReference type="CDD" id="cd01483">
    <property type="entry name" value="E1_enzyme_family"/>
    <property type="match status" value="1"/>
</dbReference>
<dbReference type="GO" id="GO:0061504">
    <property type="term" value="P:cyclic threonylcarbamoyladenosine biosynthetic process"/>
    <property type="evidence" value="ECO:0007669"/>
    <property type="project" value="TreeGrafter"/>
</dbReference>
<name>K0NHP7_DESTT</name>
<proteinExistence type="predicted"/>
<dbReference type="GO" id="GO:0008641">
    <property type="term" value="F:ubiquitin-like modifier activating enzyme activity"/>
    <property type="evidence" value="ECO:0007669"/>
    <property type="project" value="InterPro"/>
</dbReference>
<dbReference type="InterPro" id="IPR000415">
    <property type="entry name" value="Nitroreductase-like"/>
</dbReference>
<feature type="domain" description="THIF-type NAD/FAD binding fold" evidence="1">
    <location>
        <begin position="27"/>
        <end position="276"/>
    </location>
</feature>
<dbReference type="GO" id="GO:0016491">
    <property type="term" value="F:oxidoreductase activity"/>
    <property type="evidence" value="ECO:0007669"/>
    <property type="project" value="InterPro"/>
</dbReference>
<dbReference type="InterPro" id="IPR035985">
    <property type="entry name" value="Ubiquitin-activating_enz"/>
</dbReference>
<dbReference type="PATRIC" id="fig|651182.5.peg.2721"/>
<protein>
    <submittedName>
        <fullName evidence="2">UBA/THIF-type NAD/FAD binding family protein</fullName>
    </submittedName>
</protein>
<dbReference type="Proteomes" id="UP000007347">
    <property type="component" value="Chromosome"/>
</dbReference>
<dbReference type="SUPFAM" id="SSF55469">
    <property type="entry name" value="FMN-dependent nitroreductase-like"/>
    <property type="match status" value="1"/>
</dbReference>
<evidence type="ECO:0000313" key="2">
    <source>
        <dbReference type="EMBL" id="CCK80460.1"/>
    </source>
</evidence>
<reference evidence="2 3" key="1">
    <citation type="journal article" date="2013" name="Environ. Microbiol.">
        <title>Complete genome, catabolic sub-proteomes and key-metabolites of Desulfobacula toluolica Tol2, a marine, aromatic compound-degrading, sulfate-reducing bacterium.</title>
        <authorList>
            <person name="Wohlbrand L."/>
            <person name="Jacob J.H."/>
            <person name="Kube M."/>
            <person name="Mussmann M."/>
            <person name="Jarling R."/>
            <person name="Beck A."/>
            <person name="Amann R."/>
            <person name="Wilkes H."/>
            <person name="Reinhardt R."/>
            <person name="Rabus R."/>
        </authorList>
    </citation>
    <scope>NUCLEOTIDE SEQUENCE [LARGE SCALE GENOMIC DNA]</scope>
    <source>
        <strain evidence="3">DSM 7467 / Tol2</strain>
    </source>
</reference>
<keyword evidence="3" id="KW-1185">Reference proteome</keyword>
<dbReference type="NCBIfam" id="NF006077">
    <property type="entry name" value="PRK08223.1"/>
    <property type="match status" value="1"/>
</dbReference>
<organism evidence="2 3">
    <name type="scientific">Desulfobacula toluolica (strain DSM 7467 / Tol2)</name>
    <dbReference type="NCBI Taxonomy" id="651182"/>
    <lineage>
        <taxon>Bacteria</taxon>
        <taxon>Pseudomonadati</taxon>
        <taxon>Thermodesulfobacteriota</taxon>
        <taxon>Desulfobacteria</taxon>
        <taxon>Desulfobacterales</taxon>
        <taxon>Desulfobacteraceae</taxon>
        <taxon>Desulfobacula</taxon>
    </lineage>
</organism>
<dbReference type="AlphaFoldDB" id="K0NHP7"/>
<dbReference type="PANTHER" id="PTHR43267:SF1">
    <property type="entry name" value="TRNA THREONYLCARBAMOYLADENOSINE DEHYDRATASE"/>
    <property type="match status" value="1"/>
</dbReference>
<dbReference type="EMBL" id="FO203503">
    <property type="protein sequence ID" value="CCK80460.1"/>
    <property type="molecule type" value="Genomic_DNA"/>
</dbReference>
<gene>
    <name evidence="2" type="ordered locus">TOL2_C22990</name>
</gene>
<dbReference type="STRING" id="651182.TOL2_C22990"/>
<dbReference type="InterPro" id="IPR000594">
    <property type="entry name" value="ThiF_NAD_FAD-bd"/>
</dbReference>
<accession>K0NHP7</accession>
<sequence>MEPDSMFETLENYGITNKEEYISQAFARNIGLLTLKEQKKLSHAKIAIPGMGGVGGIHLITMARTGVGKFHIADFDVYEPVNINRQFGARVPDFGRPKIEVMKEQALSINPYLEISLFKDGINESNMDRFLDGVEVVIDGLDFFKFDIRRLLFNKAAEKGIYVITAGPMGFSSAMLVFSPDGMGFDEYFNIRDGLKDKDKYLSFAIGLSPKPTHIRYMNLKKVDLESKAGPSLNIACQICSGMAATESLKIILKKGTIKPVPYYVQYDPYLQKLRKGRLFMGNKNPLQIIKMFIIKNILEKNKKFMPPKIDIPPIPENFNNGIPEDILKYIITVGIWAPSADNCQPWKFVWDGNVLSLLKDPEKCGFFYDVNQESTYLTFGALMENISIAASHFGLKTQIELFPAGYDSDIIIDLKFVVERIREDPLFSCVLSRCVNREPYAKKEIDQKIFTALKELVAQTSEAELIWIDNAKDKKILQKIVFDADRVLFEEERLHNGLFQWLNLSKGHKKDGMNLDVLGLNYIQQLIFPLMSDWKKMQFMNKFGASRMAALNSVRLLKSSPAYGLIAIKKRKPETYVAGGRIMERFWIKANSLGLSLQPMAGFVFLLNHLAADGAHQFRSDHQQWIQTFQNSLNQIKGINKGLHYLMFFRMGTCDKNSRRTQRESPLLSITK</sequence>
<dbReference type="RefSeq" id="WP_014957772.1">
    <property type="nucleotide sequence ID" value="NC_018645.1"/>
</dbReference>